<evidence type="ECO:0000313" key="2">
    <source>
        <dbReference type="EMBL" id="JAG64930.1"/>
    </source>
</evidence>
<feature type="region of interest" description="Disordered" evidence="1">
    <location>
        <begin position="69"/>
        <end position="113"/>
    </location>
</feature>
<feature type="non-terminal residue" evidence="2">
    <location>
        <position position="1"/>
    </location>
</feature>
<name>A0A0K8TIG4_LYGHE</name>
<protein>
    <submittedName>
        <fullName evidence="2">Uncharacterized protein</fullName>
    </submittedName>
</protein>
<feature type="compositionally biased region" description="Basic residues" evidence="1">
    <location>
        <begin position="69"/>
        <end position="83"/>
    </location>
</feature>
<organism evidence="2">
    <name type="scientific">Lygus hesperus</name>
    <name type="common">Western plant bug</name>
    <dbReference type="NCBI Taxonomy" id="30085"/>
    <lineage>
        <taxon>Eukaryota</taxon>
        <taxon>Metazoa</taxon>
        <taxon>Ecdysozoa</taxon>
        <taxon>Arthropoda</taxon>
        <taxon>Hexapoda</taxon>
        <taxon>Insecta</taxon>
        <taxon>Pterygota</taxon>
        <taxon>Neoptera</taxon>
        <taxon>Paraneoptera</taxon>
        <taxon>Hemiptera</taxon>
        <taxon>Heteroptera</taxon>
        <taxon>Panheteroptera</taxon>
        <taxon>Cimicomorpha</taxon>
        <taxon>Miridae</taxon>
        <taxon>Mirini</taxon>
        <taxon>Lygus</taxon>
    </lineage>
</organism>
<sequence length="113" mass="12655">LDYLNTLRGWTLSNSSNRTVVPPTIWRTSSGLEASSQSLSRTCPTARSQWRRCSRALIASKADKILLRKVKKKSATHQTKNRLGHAPLSPSPRVNGGNDKRRTHPNHRKESDA</sequence>
<accession>A0A0K8TIG4</accession>
<reference evidence="2" key="1">
    <citation type="submission" date="2014-09" db="EMBL/GenBank/DDBJ databases">
        <authorList>
            <person name="Magalhaes I.L.F."/>
            <person name="Oliveira U."/>
            <person name="Santos F.R."/>
            <person name="Vidigal T.H.D.A."/>
            <person name="Brescovit A.D."/>
            <person name="Santos A.J."/>
        </authorList>
    </citation>
    <scope>NUCLEOTIDE SEQUENCE</scope>
</reference>
<proteinExistence type="predicted"/>
<evidence type="ECO:0000256" key="1">
    <source>
        <dbReference type="SAM" id="MobiDB-lite"/>
    </source>
</evidence>
<feature type="non-terminal residue" evidence="2">
    <location>
        <position position="113"/>
    </location>
</feature>
<dbReference type="AlphaFoldDB" id="A0A0K8TIG4"/>
<dbReference type="EMBL" id="GBRD01000891">
    <property type="protein sequence ID" value="JAG64930.1"/>
    <property type="molecule type" value="Transcribed_RNA"/>
</dbReference>